<proteinExistence type="predicted"/>
<dbReference type="InterPro" id="IPR036388">
    <property type="entry name" value="WH-like_DNA-bd_sf"/>
</dbReference>
<feature type="domain" description="Helix-turn-helix" evidence="1">
    <location>
        <begin position="17"/>
        <end position="64"/>
    </location>
</feature>
<dbReference type="AlphaFoldDB" id="A0A421B9W9"/>
<evidence type="ECO:0000313" key="2">
    <source>
        <dbReference type="EMBL" id="RLK61174.1"/>
    </source>
</evidence>
<dbReference type="RefSeq" id="WP_246009723.1">
    <property type="nucleotide sequence ID" value="NZ_RCDD01000001.1"/>
</dbReference>
<reference evidence="2 3" key="1">
    <citation type="submission" date="2018-10" db="EMBL/GenBank/DDBJ databases">
        <title>Genomic Encyclopedia of Archaeal and Bacterial Type Strains, Phase II (KMG-II): from individual species to whole genera.</title>
        <authorList>
            <person name="Goeker M."/>
        </authorList>
    </citation>
    <scope>NUCLEOTIDE SEQUENCE [LARGE SCALE GENOMIC DNA]</scope>
    <source>
        <strain evidence="2 3">DSM 45657</strain>
    </source>
</reference>
<accession>A0A421B9W9</accession>
<sequence>MSGDEMDNVRSIDRLWTLEDVALYLSVPVETIRAWRKRDFGPPARKLGKHLRYDPVEVRAWFSEAA</sequence>
<evidence type="ECO:0000259" key="1">
    <source>
        <dbReference type="Pfam" id="PF12728"/>
    </source>
</evidence>
<dbReference type="InterPro" id="IPR009061">
    <property type="entry name" value="DNA-bd_dom_put_sf"/>
</dbReference>
<organism evidence="2 3">
    <name type="scientific">Actinokineospora cianjurensis</name>
    <dbReference type="NCBI Taxonomy" id="585224"/>
    <lineage>
        <taxon>Bacteria</taxon>
        <taxon>Bacillati</taxon>
        <taxon>Actinomycetota</taxon>
        <taxon>Actinomycetes</taxon>
        <taxon>Pseudonocardiales</taxon>
        <taxon>Pseudonocardiaceae</taxon>
        <taxon>Actinokineospora</taxon>
    </lineage>
</organism>
<dbReference type="Proteomes" id="UP000282454">
    <property type="component" value="Unassembled WGS sequence"/>
</dbReference>
<keyword evidence="3" id="KW-1185">Reference proteome</keyword>
<dbReference type="Pfam" id="PF12728">
    <property type="entry name" value="HTH_17"/>
    <property type="match status" value="1"/>
</dbReference>
<protein>
    <submittedName>
        <fullName evidence="2">Helix-turn-helix protein</fullName>
    </submittedName>
</protein>
<dbReference type="EMBL" id="RCDD01000001">
    <property type="protein sequence ID" value="RLK61174.1"/>
    <property type="molecule type" value="Genomic_DNA"/>
</dbReference>
<comment type="caution">
    <text evidence="2">The sequence shown here is derived from an EMBL/GenBank/DDBJ whole genome shotgun (WGS) entry which is preliminary data.</text>
</comment>
<dbReference type="InterPro" id="IPR041657">
    <property type="entry name" value="HTH_17"/>
</dbReference>
<dbReference type="SUPFAM" id="SSF46955">
    <property type="entry name" value="Putative DNA-binding domain"/>
    <property type="match status" value="1"/>
</dbReference>
<gene>
    <name evidence="2" type="ORF">CLV68_1691</name>
</gene>
<dbReference type="Gene3D" id="1.10.10.10">
    <property type="entry name" value="Winged helix-like DNA-binding domain superfamily/Winged helix DNA-binding domain"/>
    <property type="match status" value="1"/>
</dbReference>
<evidence type="ECO:0000313" key="3">
    <source>
        <dbReference type="Proteomes" id="UP000282454"/>
    </source>
</evidence>
<name>A0A421B9W9_9PSEU</name>